<dbReference type="PRINTS" id="PR00111">
    <property type="entry name" value="ABHYDROLASE"/>
</dbReference>
<evidence type="ECO:0000313" key="5">
    <source>
        <dbReference type="Proteomes" id="UP000240708"/>
    </source>
</evidence>
<comment type="caution">
    <text evidence="4">The sequence shown here is derived from an EMBL/GenBank/DDBJ whole genome shotgun (WGS) entry which is preliminary data.</text>
</comment>
<sequence>MKKYLLKTTFILGLILSTIICSFGQSRLQDKSKYIDVDGARLFVRLVGSGEPLIIIHGGPGMSHDYLAPQLIDLLAKDYQLIFYDQRASGRSSGVEDTTRLTISQFVNDLDILRQQLEINRLNLLGHSFGGLLAMYYAVSYPDNVNKLLLIDTAPASWELNFPYFRKTISERQTELDRQELSNLNSKIDFETNPEIMDRYLKIYFKPFFKNSSLSQHLSLGIDKNWSSNFNVTNDMVWNSLGRYDIHEQLKNINSPTLIMHGDFSVLSIDGAKEIERMIRNSTLVILKDVGHFPYIEDPKRFNKTVRDFLKKQ</sequence>
<keyword evidence="5" id="KW-1185">Reference proteome</keyword>
<dbReference type="Gene3D" id="3.40.50.1820">
    <property type="entry name" value="alpha/beta hydrolase"/>
    <property type="match status" value="1"/>
</dbReference>
<protein>
    <submittedName>
        <fullName evidence="4">Proline iminopeptidase</fullName>
    </submittedName>
</protein>
<dbReference type="PRINTS" id="PR00793">
    <property type="entry name" value="PROAMNOPTASE"/>
</dbReference>
<dbReference type="InterPro" id="IPR002410">
    <property type="entry name" value="Peptidase_S33"/>
</dbReference>
<proteinExistence type="inferred from homology"/>
<dbReference type="RefSeq" id="WP_106567757.1">
    <property type="nucleotide sequence ID" value="NZ_JAUVYL010000021.1"/>
</dbReference>
<name>A0A2P8E1P5_9BACT</name>
<gene>
    <name evidence="4" type="ORF">CLV48_10787</name>
</gene>
<dbReference type="OrthoDB" id="9796770at2"/>
<keyword evidence="2" id="KW-0378">Hydrolase</keyword>
<dbReference type="GO" id="GO:0008233">
    <property type="term" value="F:peptidase activity"/>
    <property type="evidence" value="ECO:0007669"/>
    <property type="project" value="InterPro"/>
</dbReference>
<dbReference type="SUPFAM" id="SSF53474">
    <property type="entry name" value="alpha/beta-Hydrolases"/>
    <property type="match status" value="1"/>
</dbReference>
<dbReference type="PANTHER" id="PTHR43798">
    <property type="entry name" value="MONOACYLGLYCEROL LIPASE"/>
    <property type="match status" value="1"/>
</dbReference>
<dbReference type="Proteomes" id="UP000240708">
    <property type="component" value="Unassembled WGS sequence"/>
</dbReference>
<dbReference type="Pfam" id="PF00561">
    <property type="entry name" value="Abhydrolase_1"/>
    <property type="match status" value="1"/>
</dbReference>
<dbReference type="InterPro" id="IPR029058">
    <property type="entry name" value="AB_hydrolase_fold"/>
</dbReference>
<dbReference type="EMBL" id="PYGF01000007">
    <property type="protein sequence ID" value="PSL03369.1"/>
    <property type="molecule type" value="Genomic_DNA"/>
</dbReference>
<dbReference type="InterPro" id="IPR000073">
    <property type="entry name" value="AB_hydrolase_1"/>
</dbReference>
<evidence type="ECO:0000313" key="4">
    <source>
        <dbReference type="EMBL" id="PSL03369.1"/>
    </source>
</evidence>
<evidence type="ECO:0000256" key="2">
    <source>
        <dbReference type="ARBA" id="ARBA00022801"/>
    </source>
</evidence>
<feature type="domain" description="AB hydrolase-1" evidence="3">
    <location>
        <begin position="52"/>
        <end position="299"/>
    </location>
</feature>
<dbReference type="AlphaFoldDB" id="A0A2P8E1P5"/>
<organism evidence="4 5">
    <name type="scientific">Cecembia rubra</name>
    <dbReference type="NCBI Taxonomy" id="1485585"/>
    <lineage>
        <taxon>Bacteria</taxon>
        <taxon>Pseudomonadati</taxon>
        <taxon>Bacteroidota</taxon>
        <taxon>Cytophagia</taxon>
        <taxon>Cytophagales</taxon>
        <taxon>Cyclobacteriaceae</taxon>
        <taxon>Cecembia</taxon>
    </lineage>
</organism>
<accession>A0A2P8E1P5</accession>
<dbReference type="PANTHER" id="PTHR43798:SF31">
    <property type="entry name" value="AB HYDROLASE SUPERFAMILY PROTEIN YCLE"/>
    <property type="match status" value="1"/>
</dbReference>
<reference evidence="4 5" key="1">
    <citation type="submission" date="2018-03" db="EMBL/GenBank/DDBJ databases">
        <title>Genomic Encyclopedia of Archaeal and Bacterial Type Strains, Phase II (KMG-II): from individual species to whole genera.</title>
        <authorList>
            <person name="Goeker M."/>
        </authorList>
    </citation>
    <scope>NUCLEOTIDE SEQUENCE [LARGE SCALE GENOMIC DNA]</scope>
    <source>
        <strain evidence="4 5">DSM 28057</strain>
    </source>
</reference>
<evidence type="ECO:0000259" key="3">
    <source>
        <dbReference type="Pfam" id="PF00561"/>
    </source>
</evidence>
<evidence type="ECO:0000256" key="1">
    <source>
        <dbReference type="ARBA" id="ARBA00010088"/>
    </source>
</evidence>
<dbReference type="GO" id="GO:0016020">
    <property type="term" value="C:membrane"/>
    <property type="evidence" value="ECO:0007669"/>
    <property type="project" value="TreeGrafter"/>
</dbReference>
<dbReference type="GO" id="GO:0006508">
    <property type="term" value="P:proteolysis"/>
    <property type="evidence" value="ECO:0007669"/>
    <property type="project" value="InterPro"/>
</dbReference>
<comment type="similarity">
    <text evidence="1">Belongs to the peptidase S33 family.</text>
</comment>
<dbReference type="InterPro" id="IPR050266">
    <property type="entry name" value="AB_hydrolase_sf"/>
</dbReference>